<organism evidence="1 2">
    <name type="scientific">Pontibacter qinzhouensis</name>
    <dbReference type="NCBI Taxonomy" id="2603253"/>
    <lineage>
        <taxon>Bacteria</taxon>
        <taxon>Pseudomonadati</taxon>
        <taxon>Bacteroidota</taxon>
        <taxon>Cytophagia</taxon>
        <taxon>Cytophagales</taxon>
        <taxon>Hymenobacteraceae</taxon>
        <taxon>Pontibacter</taxon>
    </lineage>
</organism>
<dbReference type="EMBL" id="VRTY01000020">
    <property type="protein sequence ID" value="TXK48999.1"/>
    <property type="molecule type" value="Genomic_DNA"/>
</dbReference>
<reference evidence="1 2" key="1">
    <citation type="submission" date="2019-08" db="EMBL/GenBank/DDBJ databases">
        <authorList>
            <person name="Shi S."/>
        </authorList>
    </citation>
    <scope>NUCLEOTIDE SEQUENCE [LARGE SCALE GENOMIC DNA]</scope>
    <source>
        <strain evidence="1 2">GY10130</strain>
    </source>
</reference>
<dbReference type="RefSeq" id="WP_147921064.1">
    <property type="nucleotide sequence ID" value="NZ_VRTY01000020.1"/>
</dbReference>
<keyword evidence="2" id="KW-1185">Reference proteome</keyword>
<evidence type="ECO:0000313" key="2">
    <source>
        <dbReference type="Proteomes" id="UP000321926"/>
    </source>
</evidence>
<evidence type="ECO:0000313" key="1">
    <source>
        <dbReference type="EMBL" id="TXK48999.1"/>
    </source>
</evidence>
<comment type="caution">
    <text evidence="1">The sequence shown here is derived from an EMBL/GenBank/DDBJ whole genome shotgun (WGS) entry which is preliminary data.</text>
</comment>
<proteinExistence type="predicted"/>
<accession>A0A5C8KAQ3</accession>
<sequence>MKSGAEATEPVIDSDSTSWKKSFTKNTKEKKSYVLSRDTCILFPGEIQIQFPISYDAVYSACFLIVNLKKIKRL</sequence>
<gene>
    <name evidence="1" type="ORF">FVR03_07215</name>
</gene>
<dbReference type="AlphaFoldDB" id="A0A5C8KAQ3"/>
<dbReference type="Proteomes" id="UP000321926">
    <property type="component" value="Unassembled WGS sequence"/>
</dbReference>
<protein>
    <submittedName>
        <fullName evidence="1">Uncharacterized protein</fullName>
    </submittedName>
</protein>
<name>A0A5C8KAQ3_9BACT</name>